<organism evidence="1">
    <name type="scientific">Rhizophora mucronata</name>
    <name type="common">Asiatic mangrove</name>
    <dbReference type="NCBI Taxonomy" id="61149"/>
    <lineage>
        <taxon>Eukaryota</taxon>
        <taxon>Viridiplantae</taxon>
        <taxon>Streptophyta</taxon>
        <taxon>Embryophyta</taxon>
        <taxon>Tracheophyta</taxon>
        <taxon>Spermatophyta</taxon>
        <taxon>Magnoliopsida</taxon>
        <taxon>eudicotyledons</taxon>
        <taxon>Gunneridae</taxon>
        <taxon>Pentapetalae</taxon>
        <taxon>rosids</taxon>
        <taxon>fabids</taxon>
        <taxon>Malpighiales</taxon>
        <taxon>Rhizophoraceae</taxon>
        <taxon>Rhizophora</taxon>
    </lineage>
</organism>
<dbReference type="AlphaFoldDB" id="A0A2P2JFA0"/>
<sequence>MLLHSRQNFMVLIFSNFRERQPQRQIQGA</sequence>
<protein>
    <submittedName>
        <fullName evidence="1">DNA-directed RNA polymerase subunit</fullName>
    </submittedName>
</protein>
<keyword evidence="1" id="KW-0240">DNA-directed RNA polymerase</keyword>
<dbReference type="EMBL" id="GGEC01011631">
    <property type="protein sequence ID" value="MBW92114.1"/>
    <property type="molecule type" value="Transcribed_RNA"/>
</dbReference>
<proteinExistence type="predicted"/>
<dbReference type="GO" id="GO:0000428">
    <property type="term" value="C:DNA-directed RNA polymerase complex"/>
    <property type="evidence" value="ECO:0007669"/>
    <property type="project" value="UniProtKB-KW"/>
</dbReference>
<keyword evidence="1" id="KW-0804">Transcription</keyword>
<evidence type="ECO:0000313" key="1">
    <source>
        <dbReference type="EMBL" id="MBW92114.1"/>
    </source>
</evidence>
<name>A0A2P2JFA0_RHIMU</name>
<reference evidence="1" key="1">
    <citation type="submission" date="2018-02" db="EMBL/GenBank/DDBJ databases">
        <title>Rhizophora mucronata_Transcriptome.</title>
        <authorList>
            <person name="Meera S.P."/>
            <person name="Sreeshan A."/>
            <person name="Augustine A."/>
        </authorList>
    </citation>
    <scope>NUCLEOTIDE SEQUENCE</scope>
    <source>
        <tissue evidence="1">Leaf</tissue>
    </source>
</reference>
<accession>A0A2P2JFA0</accession>